<comment type="caution">
    <text evidence="4">The sequence shown here is derived from an EMBL/GenBank/DDBJ whole genome shotgun (WGS) entry which is preliminary data.</text>
</comment>
<evidence type="ECO:0000313" key="5">
    <source>
        <dbReference type="Proteomes" id="UP000231252"/>
    </source>
</evidence>
<dbReference type="SUPFAM" id="SSF52540">
    <property type="entry name" value="P-loop containing nucleoside triphosphate hydrolases"/>
    <property type="match status" value="2"/>
</dbReference>
<name>A0A2H0XBM5_UNCKA</name>
<organism evidence="4 5">
    <name type="scientific">candidate division WWE3 bacterium CG08_land_8_20_14_0_20_41_10</name>
    <dbReference type="NCBI Taxonomy" id="1975085"/>
    <lineage>
        <taxon>Bacteria</taxon>
        <taxon>Katanobacteria</taxon>
    </lineage>
</organism>
<sequence length="268" mass="30291">MFQVGFWEELKKLGIISKQARQWEETVTKLNNIKEITPQVPAKTFLGNLRSYQQDGLSWLYFLRNYSLGGILVDDMGLGKTVQTMFLEMMPEHKKIYDLHLARERQRVLGLMAEGGLTKNRFDILKSLTIMRQLCLHPQLVDAKHKNVPSAKIEALTEHIELLVAQNHKVLIFSQFTSFLALAKEVLDKAKLAYLYLDGGTKDRGKLVKDFQNGGAQVFLISLKAGGFGLNLTEADFCMNNVSLLSVFATSRYIPFLKFALGLADLCT</sequence>
<dbReference type="InterPro" id="IPR000330">
    <property type="entry name" value="SNF2_N"/>
</dbReference>
<feature type="domain" description="SNF2 N-terminal" evidence="2">
    <location>
        <begin position="52"/>
        <end position="94"/>
    </location>
</feature>
<dbReference type="Gene3D" id="3.40.50.300">
    <property type="entry name" value="P-loop containing nucleotide triphosphate hydrolases"/>
    <property type="match status" value="1"/>
</dbReference>
<dbReference type="InterPro" id="IPR049730">
    <property type="entry name" value="SNF2/RAD54-like_C"/>
</dbReference>
<evidence type="ECO:0000259" key="3">
    <source>
        <dbReference type="Pfam" id="PF00271"/>
    </source>
</evidence>
<feature type="domain" description="Helicase C-terminal" evidence="3">
    <location>
        <begin position="152"/>
        <end position="240"/>
    </location>
</feature>
<dbReference type="AlphaFoldDB" id="A0A2H0XBM5"/>
<dbReference type="PANTHER" id="PTHR10799">
    <property type="entry name" value="SNF2/RAD54 HELICASE FAMILY"/>
    <property type="match status" value="1"/>
</dbReference>
<dbReference type="Proteomes" id="UP000231252">
    <property type="component" value="Unassembled WGS sequence"/>
</dbReference>
<dbReference type="Pfam" id="PF00176">
    <property type="entry name" value="SNF2-rel_dom"/>
    <property type="match status" value="1"/>
</dbReference>
<reference evidence="5" key="1">
    <citation type="submission" date="2017-09" db="EMBL/GenBank/DDBJ databases">
        <title>Depth-based differentiation of microbial function through sediment-hosted aquifers and enrichment of novel symbionts in the deep terrestrial subsurface.</title>
        <authorList>
            <person name="Probst A.J."/>
            <person name="Ladd B."/>
            <person name="Jarett J.K."/>
            <person name="Geller-Mcgrath D.E."/>
            <person name="Sieber C.M.K."/>
            <person name="Emerson J.B."/>
            <person name="Anantharaman K."/>
            <person name="Thomas B.C."/>
            <person name="Malmstrom R."/>
            <person name="Stieglmeier M."/>
            <person name="Klingl A."/>
            <person name="Woyke T."/>
            <person name="Ryan C.M."/>
            <person name="Banfield J.F."/>
        </authorList>
    </citation>
    <scope>NUCLEOTIDE SEQUENCE [LARGE SCALE GENOMIC DNA]</scope>
</reference>
<dbReference type="Pfam" id="PF00271">
    <property type="entry name" value="Helicase_C"/>
    <property type="match status" value="1"/>
</dbReference>
<dbReference type="GO" id="GO:0016787">
    <property type="term" value="F:hydrolase activity"/>
    <property type="evidence" value="ECO:0007669"/>
    <property type="project" value="UniProtKB-KW"/>
</dbReference>
<accession>A0A2H0XBM5</accession>
<keyword evidence="1" id="KW-0378">Hydrolase</keyword>
<protein>
    <submittedName>
        <fullName evidence="4">Uncharacterized protein</fullName>
    </submittedName>
</protein>
<proteinExistence type="predicted"/>
<evidence type="ECO:0000256" key="1">
    <source>
        <dbReference type="ARBA" id="ARBA00022801"/>
    </source>
</evidence>
<gene>
    <name evidence="4" type="ORF">COT50_03175</name>
</gene>
<dbReference type="CDD" id="cd18793">
    <property type="entry name" value="SF2_C_SNF"/>
    <property type="match status" value="1"/>
</dbReference>
<dbReference type="EMBL" id="PEYU01000070">
    <property type="protein sequence ID" value="PIS22215.1"/>
    <property type="molecule type" value="Genomic_DNA"/>
</dbReference>
<dbReference type="InterPro" id="IPR001650">
    <property type="entry name" value="Helicase_C-like"/>
</dbReference>
<dbReference type="InterPro" id="IPR027417">
    <property type="entry name" value="P-loop_NTPase"/>
</dbReference>
<dbReference type="GO" id="GO:0005524">
    <property type="term" value="F:ATP binding"/>
    <property type="evidence" value="ECO:0007669"/>
    <property type="project" value="InterPro"/>
</dbReference>
<evidence type="ECO:0000259" key="2">
    <source>
        <dbReference type="Pfam" id="PF00176"/>
    </source>
</evidence>
<evidence type="ECO:0000313" key="4">
    <source>
        <dbReference type="EMBL" id="PIS22215.1"/>
    </source>
</evidence>